<dbReference type="PANTHER" id="PTHR22926:SF3">
    <property type="entry name" value="UNDECAPRENYL-PHOSPHATE ALPHA-N-ACETYLGLUCOSAMINYL 1-PHOSPHATE TRANSFERASE"/>
    <property type="match status" value="1"/>
</dbReference>
<evidence type="ECO:0000256" key="3">
    <source>
        <dbReference type="ARBA" id="ARBA00022679"/>
    </source>
</evidence>
<dbReference type="Pfam" id="PF00953">
    <property type="entry name" value="Glycos_transf_4"/>
    <property type="match status" value="1"/>
</dbReference>
<keyword evidence="9" id="KW-1185">Reference proteome</keyword>
<name>G4RP84_THETK</name>
<dbReference type="PATRIC" id="fig|768679.9.peg.733"/>
<feature type="transmembrane region" description="Helical" evidence="7">
    <location>
        <begin position="122"/>
        <end position="141"/>
    </location>
</feature>
<dbReference type="Proteomes" id="UP000002654">
    <property type="component" value="Chromosome"/>
</dbReference>
<keyword evidence="3 8" id="KW-0808">Transferase</keyword>
<evidence type="ECO:0000256" key="4">
    <source>
        <dbReference type="ARBA" id="ARBA00022692"/>
    </source>
</evidence>
<dbReference type="PaxDb" id="768679-TTX_0722"/>
<dbReference type="GO" id="GO:0005886">
    <property type="term" value="C:plasma membrane"/>
    <property type="evidence" value="ECO:0007669"/>
    <property type="project" value="UniProtKB-SubCell"/>
</dbReference>
<feature type="transmembrane region" description="Helical" evidence="7">
    <location>
        <begin position="148"/>
        <end position="167"/>
    </location>
</feature>
<dbReference type="InterPro" id="IPR000715">
    <property type="entry name" value="Glycosyl_transferase_4"/>
</dbReference>
<sequence length="310" mass="33389">MSPIVALIVSFVAGVAVGPLWIAYQRRRGITSVDVFKNRRDVPKAGGLIAMVAGLIGLWILASGDGRLYYALVVAAIIGAVGLLDDLYDINEGVRVAVPLLAAAFLYATVKLRMTLPFMGTFYSPSWLAVLSIPVMTNAFNMLDPVNGFLPLSNAIIGSSLALSAFLAGNYEAMYAFLVHTAASLSLFVYNKYPAKTFNGNVGSYFLGGEIAVLAAVYDMVPQLVFASMPYIVNGILIIFSARGIRGRSRIDRPTVLKNGTVEQNCDSKILSLVRLIVSEDPLDEYGIFKRLTFLVALSSLLSIAISMTI</sequence>
<reference evidence="8 9" key="1">
    <citation type="journal article" date="2011" name="PLoS ONE">
        <title>The complete genome sequence of Thermoproteus tenax: a physiologically versatile member of the Crenarchaeota.</title>
        <authorList>
            <person name="Siebers B."/>
            <person name="Zaparty M."/>
            <person name="Raddatz G."/>
            <person name="Tjaden B."/>
            <person name="Albers S.V."/>
            <person name="Bell S.D."/>
            <person name="Blombach F."/>
            <person name="Kletzin A."/>
            <person name="Kyrpides N."/>
            <person name="Lanz C."/>
            <person name="Plagens A."/>
            <person name="Rampp M."/>
            <person name="Rosinus A."/>
            <person name="von Jan M."/>
            <person name="Makarova K.S."/>
            <person name="Klenk H.P."/>
            <person name="Schuster S.C."/>
            <person name="Hensel R."/>
        </authorList>
    </citation>
    <scope>NUCLEOTIDE SEQUENCE [LARGE SCALE GENOMIC DNA]</scope>
    <source>
        <strain evidence="9">ATCC 35583 / DSM 2078 / JCM 9277 / NBRC 100435 / Kra 1</strain>
    </source>
</reference>
<feature type="transmembrane region" description="Helical" evidence="7">
    <location>
        <begin position="6"/>
        <end position="24"/>
    </location>
</feature>
<evidence type="ECO:0000256" key="5">
    <source>
        <dbReference type="ARBA" id="ARBA00022989"/>
    </source>
</evidence>
<dbReference type="eggNOG" id="arCOG03199">
    <property type="taxonomic scope" value="Archaea"/>
</dbReference>
<dbReference type="RefSeq" id="WP_014126635.1">
    <property type="nucleotide sequence ID" value="NC_016070.1"/>
</dbReference>
<evidence type="ECO:0000256" key="7">
    <source>
        <dbReference type="SAM" id="Phobius"/>
    </source>
</evidence>
<keyword evidence="5 7" id="KW-1133">Transmembrane helix</keyword>
<feature type="transmembrane region" description="Helical" evidence="7">
    <location>
        <begin position="202"/>
        <end position="218"/>
    </location>
</feature>
<comment type="subcellular location">
    <subcellularLocation>
        <location evidence="1">Cell membrane</location>
        <topology evidence="1">Multi-pass membrane protein</topology>
    </subcellularLocation>
</comment>
<protein>
    <submittedName>
        <fullName evidence="8">UDP-N-acetylglucosamine--dolichyl-phosphate N-acetylglucosaminephosphstransferase</fullName>
        <ecNumber evidence="8">2.7.8.15</ecNumber>
    </submittedName>
</protein>
<feature type="transmembrane region" description="Helical" evidence="7">
    <location>
        <begin position="173"/>
        <end position="190"/>
    </location>
</feature>
<keyword evidence="4 7" id="KW-0812">Transmembrane</keyword>
<evidence type="ECO:0000256" key="2">
    <source>
        <dbReference type="ARBA" id="ARBA00022475"/>
    </source>
</evidence>
<feature type="transmembrane region" description="Helical" evidence="7">
    <location>
        <begin position="96"/>
        <end position="116"/>
    </location>
</feature>
<dbReference type="EC" id="2.7.8.15" evidence="8"/>
<evidence type="ECO:0000256" key="1">
    <source>
        <dbReference type="ARBA" id="ARBA00004651"/>
    </source>
</evidence>
<feature type="transmembrane region" description="Helical" evidence="7">
    <location>
        <begin position="45"/>
        <end position="62"/>
    </location>
</feature>
<gene>
    <name evidence="8" type="primary">gpt</name>
    <name evidence="8" type="ordered locus">TTX_0722</name>
</gene>
<dbReference type="GeneID" id="11261616"/>
<evidence type="ECO:0000313" key="9">
    <source>
        <dbReference type="Proteomes" id="UP000002654"/>
    </source>
</evidence>
<keyword evidence="6 7" id="KW-0472">Membrane</keyword>
<dbReference type="EMBL" id="FN869859">
    <property type="protein sequence ID" value="CCC81379.1"/>
    <property type="molecule type" value="Genomic_DNA"/>
</dbReference>
<dbReference type="GO" id="GO:0003975">
    <property type="term" value="F:UDP-N-acetylglucosamine-dolichyl-phosphate N-acetylglucosaminephosphotransferase activity"/>
    <property type="evidence" value="ECO:0007669"/>
    <property type="project" value="UniProtKB-EC"/>
</dbReference>
<dbReference type="AlphaFoldDB" id="G4RP84"/>
<evidence type="ECO:0000313" key="8">
    <source>
        <dbReference type="EMBL" id="CCC81379.1"/>
    </source>
</evidence>
<dbReference type="PANTHER" id="PTHR22926">
    <property type="entry name" value="PHOSPHO-N-ACETYLMURAMOYL-PENTAPEPTIDE-TRANSFERASE"/>
    <property type="match status" value="1"/>
</dbReference>
<dbReference type="GO" id="GO:0044038">
    <property type="term" value="P:cell wall macromolecule biosynthetic process"/>
    <property type="evidence" value="ECO:0007669"/>
    <property type="project" value="TreeGrafter"/>
</dbReference>
<proteinExistence type="predicted"/>
<dbReference type="HOGENOM" id="CLU_023982_4_1_2"/>
<dbReference type="STRING" id="768679.TTX_0722"/>
<accession>G4RP84</accession>
<evidence type="ECO:0000256" key="6">
    <source>
        <dbReference type="ARBA" id="ARBA00023136"/>
    </source>
</evidence>
<feature type="transmembrane region" description="Helical" evidence="7">
    <location>
        <begin position="68"/>
        <end position="84"/>
    </location>
</feature>
<dbReference type="GO" id="GO:0071555">
    <property type="term" value="P:cell wall organization"/>
    <property type="evidence" value="ECO:0007669"/>
    <property type="project" value="TreeGrafter"/>
</dbReference>
<organism evidence="8 9">
    <name type="scientific">Thermoproteus tenax (strain ATCC 35583 / DSM 2078 / JCM 9277 / NBRC 100435 / Kra 1)</name>
    <dbReference type="NCBI Taxonomy" id="768679"/>
    <lineage>
        <taxon>Archaea</taxon>
        <taxon>Thermoproteota</taxon>
        <taxon>Thermoprotei</taxon>
        <taxon>Thermoproteales</taxon>
        <taxon>Thermoproteaceae</taxon>
        <taxon>Thermoproteus</taxon>
    </lineage>
</organism>
<keyword evidence="2" id="KW-1003">Cell membrane</keyword>
<dbReference type="KEGG" id="ttn:TTX_0722"/>
<feature type="transmembrane region" description="Helical" evidence="7">
    <location>
        <begin position="224"/>
        <end position="245"/>
    </location>
</feature>